<dbReference type="Gene3D" id="1.20.1640.10">
    <property type="entry name" value="Multidrug efflux transporter AcrB transmembrane domain"/>
    <property type="match status" value="2"/>
</dbReference>
<comment type="caution">
    <text evidence="8">The sequence shown here is derived from an EMBL/GenBank/DDBJ whole genome shotgun (WGS) entry which is preliminary data.</text>
</comment>
<dbReference type="InterPro" id="IPR004869">
    <property type="entry name" value="MMPL_dom"/>
</dbReference>
<dbReference type="EMBL" id="JARJLR010000246">
    <property type="protein sequence ID" value="MDF3842952.1"/>
    <property type="molecule type" value="Genomic_DNA"/>
</dbReference>
<evidence type="ECO:0000256" key="1">
    <source>
        <dbReference type="ARBA" id="ARBA00004651"/>
    </source>
</evidence>
<name>A0AAW6P8V8_9PSED</name>
<comment type="subcellular location">
    <subcellularLocation>
        <location evidence="1">Cell membrane</location>
        <topology evidence="1">Multi-pass membrane protein</topology>
    </subcellularLocation>
</comment>
<accession>A0AAW6P8V8</accession>
<feature type="transmembrane region" description="Helical" evidence="6">
    <location>
        <begin position="736"/>
        <end position="757"/>
    </location>
</feature>
<feature type="domain" description="Membrane transport protein MMPL" evidence="7">
    <location>
        <begin position="177"/>
        <end position="411"/>
    </location>
</feature>
<evidence type="ECO:0000256" key="2">
    <source>
        <dbReference type="ARBA" id="ARBA00022475"/>
    </source>
</evidence>
<evidence type="ECO:0000256" key="5">
    <source>
        <dbReference type="ARBA" id="ARBA00023136"/>
    </source>
</evidence>
<gene>
    <name evidence="8" type="ORF">P3W55_14670</name>
</gene>
<keyword evidence="2" id="KW-1003">Cell membrane</keyword>
<protein>
    <submittedName>
        <fullName evidence="8">MMPL family transporter</fullName>
    </submittedName>
</protein>
<evidence type="ECO:0000313" key="8">
    <source>
        <dbReference type="EMBL" id="MDF3842952.1"/>
    </source>
</evidence>
<feature type="transmembrane region" description="Helical" evidence="6">
    <location>
        <begin position="693"/>
        <end position="715"/>
    </location>
</feature>
<feature type="transmembrane region" description="Helical" evidence="6">
    <location>
        <begin position="769"/>
        <end position="793"/>
    </location>
</feature>
<dbReference type="AlphaFoldDB" id="A0AAW6P8V8"/>
<evidence type="ECO:0000256" key="6">
    <source>
        <dbReference type="SAM" id="Phobius"/>
    </source>
</evidence>
<keyword evidence="4 6" id="KW-1133">Transmembrane helix</keyword>
<keyword evidence="3 6" id="KW-0812">Transmembrane</keyword>
<dbReference type="PANTHER" id="PTHR33406:SF10">
    <property type="entry name" value="SSD DOMAIN-CONTAINING PROTEIN"/>
    <property type="match status" value="1"/>
</dbReference>
<proteinExistence type="predicted"/>
<feature type="transmembrane region" description="Helical" evidence="6">
    <location>
        <begin position="438"/>
        <end position="459"/>
    </location>
</feature>
<evidence type="ECO:0000256" key="4">
    <source>
        <dbReference type="ARBA" id="ARBA00022989"/>
    </source>
</evidence>
<feature type="transmembrane region" description="Helical" evidence="6">
    <location>
        <begin position="303"/>
        <end position="324"/>
    </location>
</feature>
<reference evidence="8" key="1">
    <citation type="submission" date="2023-03" db="EMBL/GenBank/DDBJ databases">
        <title>Draft assemblies of triclosan tolerant bacteria isolated from returned activated sludge.</title>
        <authorList>
            <person name="Van Hamelsveld S."/>
        </authorList>
    </citation>
    <scope>NUCLEOTIDE SEQUENCE</scope>
    <source>
        <strain evidence="8">GW210015_S63</strain>
    </source>
</reference>
<feature type="transmembrane region" description="Helical" evidence="6">
    <location>
        <begin position="247"/>
        <end position="266"/>
    </location>
</feature>
<sequence length="830" mass="90964">MKSGKHEQHVFPVVADPKDFDIRSGGRLERLVFNNRSLVLLICLIATLFLGYHAYRLQLNASFERVIPVSHPYIQNYLANKADLPGLGNSIRVVVENRRGDIFDPAYLEVLREVNDRVYLIPGSDRSWMRSLWLPIVRWREVTEDGIAGGPVMPADYKGDAKSIATLRYNVARAGLVGSLISNDLKSSMVVVPLLDRIAETGQPLDYVAYSQALEGQLRSLETDNIRIHIVGFAKLTGDLIAGLRDILKFFALSTLIAALFVYAYTRCLRSTLMLVSISLLGVFWMLGALQICGFYLDPYSILGPFLIFAIGLSHGAQKMNGILQDIGHGTHRYVAARYTFRRLFHTGLTALLVNIIGFAVLMAIDIPVIRDLAITTSLGVTVLIFTKLILIPVVLSYIGVSRKAAEIALRKDRAESDGHSTGVLWVFLAGFTGRRRALLAISAAICLALVAMLVRVHLKIGDLDAGAPELRTDSRYNRDMAFINQHFGLSSDQFVVIVKTDAEGCRTHDNLLEMERLGWSLRQIPGVQSTQSLADTIRLVTSGMFEGNGKWFTISRDQRITDSAVSAATVADPASTNLECSVTPVVAYLADHKADTLAAVLGAVERFAAGHNSETIRFLPAAGSAGIEAVTNIVVERSFWHMHFLLYGAVTILCLITFRSWRATLVALIPLMLTSVLCEALMVWLGMGVKVATLPVIALGVGVGVDYALYLLSIQLMLQRNGYPLREAYLKSLHFTGRVVALIGLTMAAGVLTWAWSPIKFQADMGILLTFMFLWNMLGALVLIPALSHFLLGNIGQPKVVKVGQGSEQPCAESVPGTCTEPHKARMAG</sequence>
<dbReference type="PANTHER" id="PTHR33406">
    <property type="entry name" value="MEMBRANE PROTEIN MJ1562-RELATED"/>
    <property type="match status" value="1"/>
</dbReference>
<organism evidence="8 9">
    <name type="scientific">Pseudomonas citronellolis</name>
    <dbReference type="NCBI Taxonomy" id="53408"/>
    <lineage>
        <taxon>Bacteria</taxon>
        <taxon>Pseudomonadati</taxon>
        <taxon>Pseudomonadota</taxon>
        <taxon>Gammaproteobacteria</taxon>
        <taxon>Pseudomonadales</taxon>
        <taxon>Pseudomonadaceae</taxon>
        <taxon>Pseudomonas</taxon>
    </lineage>
</organism>
<feature type="transmembrane region" description="Helical" evidence="6">
    <location>
        <begin position="37"/>
        <end position="55"/>
    </location>
</feature>
<evidence type="ECO:0000313" key="9">
    <source>
        <dbReference type="Proteomes" id="UP001220662"/>
    </source>
</evidence>
<feature type="transmembrane region" description="Helical" evidence="6">
    <location>
        <begin position="377"/>
        <end position="401"/>
    </location>
</feature>
<feature type="domain" description="Membrane transport protein MMPL" evidence="7">
    <location>
        <begin position="479"/>
        <end position="791"/>
    </location>
</feature>
<dbReference type="InterPro" id="IPR050545">
    <property type="entry name" value="Mycobact_MmpL"/>
</dbReference>
<evidence type="ECO:0000259" key="7">
    <source>
        <dbReference type="Pfam" id="PF03176"/>
    </source>
</evidence>
<feature type="transmembrane region" description="Helical" evidence="6">
    <location>
        <begin position="273"/>
        <end position="297"/>
    </location>
</feature>
<keyword evidence="5 6" id="KW-0472">Membrane</keyword>
<dbReference type="Proteomes" id="UP001220662">
    <property type="component" value="Unassembled WGS sequence"/>
</dbReference>
<dbReference type="RefSeq" id="WP_276214807.1">
    <property type="nucleotide sequence ID" value="NZ_JARJLR010000246.1"/>
</dbReference>
<feature type="transmembrane region" description="Helical" evidence="6">
    <location>
        <begin position="344"/>
        <end position="365"/>
    </location>
</feature>
<feature type="transmembrane region" description="Helical" evidence="6">
    <location>
        <begin position="666"/>
        <end position="687"/>
    </location>
</feature>
<feature type="transmembrane region" description="Helical" evidence="6">
    <location>
        <begin position="640"/>
        <end position="659"/>
    </location>
</feature>
<dbReference type="GO" id="GO:0005886">
    <property type="term" value="C:plasma membrane"/>
    <property type="evidence" value="ECO:0007669"/>
    <property type="project" value="UniProtKB-SubCell"/>
</dbReference>
<evidence type="ECO:0000256" key="3">
    <source>
        <dbReference type="ARBA" id="ARBA00022692"/>
    </source>
</evidence>
<dbReference type="Pfam" id="PF03176">
    <property type="entry name" value="MMPL"/>
    <property type="match status" value="2"/>
</dbReference>
<dbReference type="SUPFAM" id="SSF82866">
    <property type="entry name" value="Multidrug efflux transporter AcrB transmembrane domain"/>
    <property type="match status" value="2"/>
</dbReference>